<dbReference type="Proteomes" id="UP001519460">
    <property type="component" value="Unassembled WGS sequence"/>
</dbReference>
<dbReference type="InterPro" id="IPR006201">
    <property type="entry name" value="Neur_channel"/>
</dbReference>
<evidence type="ECO:0000256" key="1">
    <source>
        <dbReference type="ARBA" id="ARBA00004141"/>
    </source>
</evidence>
<dbReference type="Gene3D" id="1.20.58.390">
    <property type="entry name" value="Neurotransmitter-gated ion-channel transmembrane domain"/>
    <property type="match status" value="1"/>
</dbReference>
<keyword evidence="8 11" id="KW-0406">Ion transport</keyword>
<dbReference type="InterPro" id="IPR036734">
    <property type="entry name" value="Neur_chan_lig-bd_sf"/>
</dbReference>
<evidence type="ECO:0000256" key="5">
    <source>
        <dbReference type="ARBA" id="ARBA00022692"/>
    </source>
</evidence>
<evidence type="ECO:0000256" key="4">
    <source>
        <dbReference type="ARBA" id="ARBA00022475"/>
    </source>
</evidence>
<dbReference type="Gene3D" id="2.70.170.10">
    <property type="entry name" value="Neurotransmitter-gated ion-channel ligand-binding domain"/>
    <property type="match status" value="1"/>
</dbReference>
<dbReference type="GO" id="GO:0005886">
    <property type="term" value="C:plasma membrane"/>
    <property type="evidence" value="ECO:0007669"/>
    <property type="project" value="UniProtKB-SubCell"/>
</dbReference>
<dbReference type="AlphaFoldDB" id="A0ABD0JX33"/>
<dbReference type="PANTHER" id="PTHR18945">
    <property type="entry name" value="NEUROTRANSMITTER GATED ION CHANNEL"/>
    <property type="match status" value="1"/>
</dbReference>
<dbReference type="InterPro" id="IPR018000">
    <property type="entry name" value="Neurotransmitter_ion_chnl_CS"/>
</dbReference>
<dbReference type="GO" id="GO:0034220">
    <property type="term" value="P:monoatomic ion transmembrane transport"/>
    <property type="evidence" value="ECO:0007669"/>
    <property type="project" value="UniProtKB-KW"/>
</dbReference>
<feature type="domain" description="Neurotransmitter-gated ion-channel transmembrane" evidence="13">
    <location>
        <begin position="171"/>
        <end position="258"/>
    </location>
</feature>
<dbReference type="Pfam" id="PF02931">
    <property type="entry name" value="Neur_chan_LBD"/>
    <property type="match status" value="1"/>
</dbReference>
<feature type="transmembrane region" description="Helical" evidence="11">
    <location>
        <begin position="229"/>
        <end position="248"/>
    </location>
</feature>
<name>A0ABD0JX33_9CAEN</name>
<feature type="non-terminal residue" evidence="14">
    <location>
        <position position="295"/>
    </location>
</feature>
<protein>
    <submittedName>
        <fullName evidence="14">Uncharacterized protein</fullName>
    </submittedName>
</protein>
<dbReference type="PRINTS" id="PR00253">
    <property type="entry name" value="GABAARECEPTR"/>
</dbReference>
<evidence type="ECO:0000256" key="7">
    <source>
        <dbReference type="ARBA" id="ARBA00022989"/>
    </source>
</evidence>
<feature type="non-terminal residue" evidence="14">
    <location>
        <position position="1"/>
    </location>
</feature>
<keyword evidence="4" id="KW-1003">Cell membrane</keyword>
<keyword evidence="9 11" id="KW-0472">Membrane</keyword>
<evidence type="ECO:0000256" key="3">
    <source>
        <dbReference type="ARBA" id="ARBA00022448"/>
    </source>
</evidence>
<dbReference type="InterPro" id="IPR006202">
    <property type="entry name" value="Neur_chan_lig-bd"/>
</dbReference>
<keyword evidence="10 11" id="KW-0407">Ion channel</keyword>
<dbReference type="EMBL" id="JACVVK020000308">
    <property type="protein sequence ID" value="KAK7479190.1"/>
    <property type="molecule type" value="Genomic_DNA"/>
</dbReference>
<evidence type="ECO:0000313" key="15">
    <source>
        <dbReference type="Proteomes" id="UP001519460"/>
    </source>
</evidence>
<dbReference type="PRINTS" id="PR00252">
    <property type="entry name" value="NRIONCHANNEL"/>
</dbReference>
<keyword evidence="6" id="KW-0732">Signal</keyword>
<dbReference type="SUPFAM" id="SSF63712">
    <property type="entry name" value="Nicotinic receptor ligand binding domain-like"/>
    <property type="match status" value="1"/>
</dbReference>
<evidence type="ECO:0000256" key="10">
    <source>
        <dbReference type="ARBA" id="ARBA00023303"/>
    </source>
</evidence>
<feature type="transmembrane region" description="Helical" evidence="11">
    <location>
        <begin position="164"/>
        <end position="187"/>
    </location>
</feature>
<feature type="transmembrane region" description="Helical" evidence="11">
    <location>
        <begin position="199"/>
        <end position="217"/>
    </location>
</feature>
<evidence type="ECO:0000256" key="6">
    <source>
        <dbReference type="ARBA" id="ARBA00022729"/>
    </source>
</evidence>
<keyword evidence="3 11" id="KW-0813">Transport</keyword>
<sequence length="295" mass="33919">EFTTDLVIEQRWTDDRLKFYDLVDASFLELDTRMMTHVWVPDLYISNEKHAAFHDVTVPNRLMHLHHDGSITYKARLSVTATCYMDLQDYPIDRQLCSLFIQSFAFSTRNLVFRWAQDNAIRTNPRTPLPHFNLIRSEVDACDGNTTEGNFTCLQVDFHLERYLGFYLLHMYMPTSLVVAVSWLSFWLHPHHVAARTSLGILTVLTITTQATAAASSLPKVSYVKAIDIWMAACLFFVFGAFLQYAIVSVTSRAAAKRQARRLADRCLKSSVFDPDAFSMNNLLKEKPLYFKVEP</sequence>
<keyword evidence="5 11" id="KW-0812">Transmembrane</keyword>
<keyword evidence="15" id="KW-1185">Reference proteome</keyword>
<comment type="similarity">
    <text evidence="11">Belongs to the ligand-gated ion channel (TC 1.A.9) family.</text>
</comment>
<evidence type="ECO:0000259" key="13">
    <source>
        <dbReference type="Pfam" id="PF02932"/>
    </source>
</evidence>
<dbReference type="SUPFAM" id="SSF90112">
    <property type="entry name" value="Neurotransmitter-gated ion-channel transmembrane pore"/>
    <property type="match status" value="1"/>
</dbReference>
<evidence type="ECO:0000256" key="8">
    <source>
        <dbReference type="ARBA" id="ARBA00023065"/>
    </source>
</evidence>
<dbReference type="InterPro" id="IPR036719">
    <property type="entry name" value="Neuro-gated_channel_TM_sf"/>
</dbReference>
<accession>A0ABD0JX33</accession>
<gene>
    <name evidence="14" type="ORF">BaRGS_00029534</name>
</gene>
<dbReference type="CDD" id="cd19049">
    <property type="entry name" value="LGIC_TM_anion"/>
    <property type="match status" value="1"/>
</dbReference>
<keyword evidence="7 11" id="KW-1133">Transmembrane helix</keyword>
<evidence type="ECO:0000256" key="11">
    <source>
        <dbReference type="RuleBase" id="RU000687"/>
    </source>
</evidence>
<evidence type="ECO:0000256" key="9">
    <source>
        <dbReference type="ARBA" id="ARBA00023136"/>
    </source>
</evidence>
<dbReference type="InterPro" id="IPR006028">
    <property type="entry name" value="GABAA/Glycine_rcpt"/>
</dbReference>
<evidence type="ECO:0000256" key="2">
    <source>
        <dbReference type="ARBA" id="ARBA00004236"/>
    </source>
</evidence>
<evidence type="ECO:0000313" key="14">
    <source>
        <dbReference type="EMBL" id="KAK7479190.1"/>
    </source>
</evidence>
<feature type="domain" description="Neurotransmitter-gated ion-channel ligand-binding" evidence="12">
    <location>
        <begin position="2"/>
        <end position="162"/>
    </location>
</feature>
<comment type="subcellular location">
    <subcellularLocation>
        <location evidence="2">Cell membrane</location>
    </subcellularLocation>
    <subcellularLocation>
        <location evidence="1">Membrane</location>
        <topology evidence="1">Multi-pass membrane protein</topology>
    </subcellularLocation>
</comment>
<organism evidence="14 15">
    <name type="scientific">Batillaria attramentaria</name>
    <dbReference type="NCBI Taxonomy" id="370345"/>
    <lineage>
        <taxon>Eukaryota</taxon>
        <taxon>Metazoa</taxon>
        <taxon>Spiralia</taxon>
        <taxon>Lophotrochozoa</taxon>
        <taxon>Mollusca</taxon>
        <taxon>Gastropoda</taxon>
        <taxon>Caenogastropoda</taxon>
        <taxon>Sorbeoconcha</taxon>
        <taxon>Cerithioidea</taxon>
        <taxon>Batillariidae</taxon>
        <taxon>Batillaria</taxon>
    </lineage>
</organism>
<proteinExistence type="inferred from homology"/>
<dbReference type="InterPro" id="IPR038050">
    <property type="entry name" value="Neuro_actylchol_rec"/>
</dbReference>
<evidence type="ECO:0000259" key="12">
    <source>
        <dbReference type="Pfam" id="PF02931"/>
    </source>
</evidence>
<comment type="caution">
    <text evidence="11">Lacks conserved residue(s) required for the propagation of feature annotation.</text>
</comment>
<dbReference type="Pfam" id="PF02932">
    <property type="entry name" value="Neur_chan_memb"/>
    <property type="match status" value="1"/>
</dbReference>
<dbReference type="PROSITE" id="PS00236">
    <property type="entry name" value="NEUROTR_ION_CHANNEL"/>
    <property type="match status" value="1"/>
</dbReference>
<reference evidence="14 15" key="1">
    <citation type="journal article" date="2023" name="Sci. Data">
        <title>Genome assembly of the Korean intertidal mud-creeper Batillaria attramentaria.</title>
        <authorList>
            <person name="Patra A.K."/>
            <person name="Ho P.T."/>
            <person name="Jun S."/>
            <person name="Lee S.J."/>
            <person name="Kim Y."/>
            <person name="Won Y.J."/>
        </authorList>
    </citation>
    <scope>NUCLEOTIDE SEQUENCE [LARGE SCALE GENOMIC DNA]</scope>
    <source>
        <strain evidence="14">Wonlab-2016</strain>
    </source>
</reference>
<dbReference type="InterPro" id="IPR006029">
    <property type="entry name" value="Neurotrans-gated_channel_TM"/>
</dbReference>
<comment type="caution">
    <text evidence="14">The sequence shown here is derived from an EMBL/GenBank/DDBJ whole genome shotgun (WGS) entry which is preliminary data.</text>
</comment>
<dbReference type="NCBIfam" id="TIGR00860">
    <property type="entry name" value="LIC"/>
    <property type="match status" value="1"/>
</dbReference>